<dbReference type="SUPFAM" id="SSF160240">
    <property type="entry name" value="Cation efflux protein cytoplasmic domain-like"/>
    <property type="match status" value="1"/>
</dbReference>
<evidence type="ECO:0000313" key="5">
    <source>
        <dbReference type="Proteomes" id="UP000467840"/>
    </source>
</evidence>
<evidence type="ECO:0000313" key="4">
    <source>
        <dbReference type="EMBL" id="KAF2289522.1"/>
    </source>
</evidence>
<dbReference type="InterPro" id="IPR027470">
    <property type="entry name" value="Cation_efflux_CTD"/>
</dbReference>
<keyword evidence="1" id="KW-0813">Transport</keyword>
<proteinExistence type="predicted"/>
<dbReference type="PANTHER" id="PTHR43840">
    <property type="entry name" value="MITOCHONDRIAL METAL TRANSPORTER 1-RELATED"/>
    <property type="match status" value="1"/>
</dbReference>
<dbReference type="Pfam" id="PF16916">
    <property type="entry name" value="ZT_dimer"/>
    <property type="match status" value="1"/>
</dbReference>
<evidence type="ECO:0000256" key="2">
    <source>
        <dbReference type="SAM" id="SignalP"/>
    </source>
</evidence>
<dbReference type="EMBL" id="JAAGAX010000016">
    <property type="protein sequence ID" value="KAF2289522.1"/>
    <property type="molecule type" value="Genomic_DNA"/>
</dbReference>
<keyword evidence="5" id="KW-1185">Reference proteome</keyword>
<feature type="signal peptide" evidence="2">
    <location>
        <begin position="1"/>
        <end position="22"/>
    </location>
</feature>
<gene>
    <name evidence="4" type="ORF">GH714_036825</name>
</gene>
<accession>A0A6A6KKS0</accession>
<dbReference type="InterPro" id="IPR050291">
    <property type="entry name" value="CDF_Transporter"/>
</dbReference>
<evidence type="ECO:0000259" key="3">
    <source>
        <dbReference type="Pfam" id="PF16916"/>
    </source>
</evidence>
<dbReference type="AlphaFoldDB" id="A0A6A6KKS0"/>
<comment type="caution">
    <text evidence="4">The sequence shown here is derived from an EMBL/GenBank/DDBJ whole genome shotgun (WGS) entry which is preliminary data.</text>
</comment>
<organism evidence="4 5">
    <name type="scientific">Hevea brasiliensis</name>
    <name type="common">Para rubber tree</name>
    <name type="synonym">Siphonia brasiliensis</name>
    <dbReference type="NCBI Taxonomy" id="3981"/>
    <lineage>
        <taxon>Eukaryota</taxon>
        <taxon>Viridiplantae</taxon>
        <taxon>Streptophyta</taxon>
        <taxon>Embryophyta</taxon>
        <taxon>Tracheophyta</taxon>
        <taxon>Spermatophyta</taxon>
        <taxon>Magnoliopsida</taxon>
        <taxon>eudicotyledons</taxon>
        <taxon>Gunneridae</taxon>
        <taxon>Pentapetalae</taxon>
        <taxon>rosids</taxon>
        <taxon>fabids</taxon>
        <taxon>Malpighiales</taxon>
        <taxon>Euphorbiaceae</taxon>
        <taxon>Crotonoideae</taxon>
        <taxon>Micrandreae</taxon>
        <taxon>Hevea</taxon>
    </lineage>
</organism>
<dbReference type="PANTHER" id="PTHR43840:SF45">
    <property type="entry name" value="METAL TOLERANCE PROTEIN C3-RELATED"/>
    <property type="match status" value="1"/>
</dbReference>
<name>A0A6A6KKS0_HEVBR</name>
<dbReference type="GO" id="GO:0005384">
    <property type="term" value="F:manganese ion transmembrane transporter activity"/>
    <property type="evidence" value="ECO:0007669"/>
    <property type="project" value="TreeGrafter"/>
</dbReference>
<dbReference type="Gene3D" id="3.30.70.1350">
    <property type="entry name" value="Cation efflux protein, cytoplasmic domain"/>
    <property type="match status" value="1"/>
</dbReference>
<keyword evidence="2" id="KW-0732">Signal</keyword>
<protein>
    <recommendedName>
        <fullName evidence="3">Cation efflux protein cytoplasmic domain-containing protein</fullName>
    </recommendedName>
</protein>
<dbReference type="GO" id="GO:0016020">
    <property type="term" value="C:membrane"/>
    <property type="evidence" value="ECO:0007669"/>
    <property type="project" value="TreeGrafter"/>
</dbReference>
<dbReference type="Proteomes" id="UP000467840">
    <property type="component" value="Chromosome 8"/>
</dbReference>
<feature type="chain" id="PRO_5025402853" description="Cation efflux protein cytoplasmic domain-containing protein" evidence="2">
    <location>
        <begin position="23"/>
        <end position="135"/>
    </location>
</feature>
<reference evidence="4 5" key="1">
    <citation type="journal article" date="2020" name="Mol. Plant">
        <title>The Chromosome-Based Rubber Tree Genome Provides New Insights into Spurge Genome Evolution and Rubber Biosynthesis.</title>
        <authorList>
            <person name="Liu J."/>
            <person name="Shi C."/>
            <person name="Shi C.C."/>
            <person name="Li W."/>
            <person name="Zhang Q.J."/>
            <person name="Zhang Y."/>
            <person name="Li K."/>
            <person name="Lu H.F."/>
            <person name="Shi C."/>
            <person name="Zhu S.T."/>
            <person name="Xiao Z.Y."/>
            <person name="Nan H."/>
            <person name="Yue Y."/>
            <person name="Zhu X.G."/>
            <person name="Wu Y."/>
            <person name="Hong X.N."/>
            <person name="Fan G.Y."/>
            <person name="Tong Y."/>
            <person name="Zhang D."/>
            <person name="Mao C.L."/>
            <person name="Liu Y.L."/>
            <person name="Hao S.J."/>
            <person name="Liu W.Q."/>
            <person name="Lv M.Q."/>
            <person name="Zhang H.B."/>
            <person name="Liu Y."/>
            <person name="Hu-Tang G.R."/>
            <person name="Wang J.P."/>
            <person name="Wang J.H."/>
            <person name="Sun Y.H."/>
            <person name="Ni S.B."/>
            <person name="Chen W.B."/>
            <person name="Zhang X.C."/>
            <person name="Jiao Y.N."/>
            <person name="Eichler E.E."/>
            <person name="Li G.H."/>
            <person name="Liu X."/>
            <person name="Gao L.Z."/>
        </authorList>
    </citation>
    <scope>NUCLEOTIDE SEQUENCE [LARGE SCALE GENOMIC DNA]</scope>
    <source>
        <strain evidence="5">cv. GT1</strain>
        <tissue evidence="4">Leaf</tissue>
    </source>
</reference>
<sequence>MQVNLIEWKLFLFLFHAQELQSNLMVLVAVSLIGQSAPPEVLQNYLHILSLDTILKSNESTQFVPIPSEFLYFVEIDIELPEDLPLKEAHAIGESLQIKIEELSEVERAFVHLDMSATTPEHSVLNRLPITLIIV</sequence>
<dbReference type="InterPro" id="IPR036837">
    <property type="entry name" value="Cation_efflux_CTD_sf"/>
</dbReference>
<evidence type="ECO:0000256" key="1">
    <source>
        <dbReference type="ARBA" id="ARBA00022448"/>
    </source>
</evidence>
<feature type="domain" description="Cation efflux protein cytoplasmic" evidence="3">
    <location>
        <begin position="72"/>
        <end position="114"/>
    </location>
</feature>